<dbReference type="PROSITE" id="PS50090">
    <property type="entry name" value="MYB_LIKE"/>
    <property type="match status" value="2"/>
</dbReference>
<evidence type="ECO:0000259" key="6">
    <source>
        <dbReference type="PROSITE" id="PS51294"/>
    </source>
</evidence>
<evidence type="ECO:0000313" key="7">
    <source>
        <dbReference type="EMBL" id="KAG7662139.1"/>
    </source>
</evidence>
<dbReference type="GO" id="GO:0005634">
    <property type="term" value="C:nucleus"/>
    <property type="evidence" value="ECO:0007669"/>
    <property type="project" value="UniProtKB-SubCell"/>
</dbReference>
<evidence type="ECO:0000256" key="2">
    <source>
        <dbReference type="ARBA" id="ARBA00023125"/>
    </source>
</evidence>
<dbReference type="CDD" id="cd00167">
    <property type="entry name" value="SANT"/>
    <property type="match status" value="1"/>
</dbReference>
<comment type="subcellular location">
    <subcellularLocation>
        <location evidence="1">Nucleus</location>
    </subcellularLocation>
</comment>
<dbReference type="PANTHER" id="PTHR46380:SF2">
    <property type="entry name" value="CYCLIN-D-BINDING MYB-LIKE TRANSCRIPTION FACTOR 1"/>
    <property type="match status" value="1"/>
</dbReference>
<organism evidence="7 8">
    <name type="scientific">[Candida] subhashii</name>
    <dbReference type="NCBI Taxonomy" id="561895"/>
    <lineage>
        <taxon>Eukaryota</taxon>
        <taxon>Fungi</taxon>
        <taxon>Dikarya</taxon>
        <taxon>Ascomycota</taxon>
        <taxon>Saccharomycotina</taxon>
        <taxon>Pichiomycetes</taxon>
        <taxon>Debaryomycetaceae</taxon>
        <taxon>Spathaspora</taxon>
    </lineage>
</organism>
<keyword evidence="2" id="KW-0238">DNA-binding</keyword>
<name>A0A8J5QHI6_9ASCO</name>
<evidence type="ECO:0000259" key="5">
    <source>
        <dbReference type="PROSITE" id="PS50090"/>
    </source>
</evidence>
<feature type="compositionally biased region" description="Basic residues" evidence="4">
    <location>
        <begin position="272"/>
        <end position="282"/>
    </location>
</feature>
<protein>
    <submittedName>
        <fullName evidence="7">REB1</fullName>
    </submittedName>
</protein>
<comment type="caution">
    <text evidence="7">The sequence shown here is derived from an EMBL/GenBank/DDBJ whole genome shotgun (WGS) entry which is preliminary data.</text>
</comment>
<dbReference type="InterPro" id="IPR001005">
    <property type="entry name" value="SANT/Myb"/>
</dbReference>
<dbReference type="Pfam" id="PF13921">
    <property type="entry name" value="Myb_DNA-bind_6"/>
    <property type="match status" value="1"/>
</dbReference>
<keyword evidence="8" id="KW-1185">Reference proteome</keyword>
<feature type="compositionally biased region" description="Basic residues" evidence="4">
    <location>
        <begin position="124"/>
        <end position="137"/>
    </location>
</feature>
<dbReference type="SMART" id="SM00717">
    <property type="entry name" value="SANT"/>
    <property type="match status" value="3"/>
</dbReference>
<dbReference type="InterPro" id="IPR051651">
    <property type="entry name" value="DMTF1_DNA-bind_reg"/>
</dbReference>
<feature type="region of interest" description="Disordered" evidence="4">
    <location>
        <begin position="631"/>
        <end position="688"/>
    </location>
</feature>
<feature type="domain" description="HTH myb-type" evidence="6">
    <location>
        <begin position="507"/>
        <end position="536"/>
    </location>
</feature>
<dbReference type="GO" id="GO:0000976">
    <property type="term" value="F:transcription cis-regulatory region binding"/>
    <property type="evidence" value="ECO:0007669"/>
    <property type="project" value="TreeGrafter"/>
</dbReference>
<proteinExistence type="predicted"/>
<feature type="region of interest" description="Disordered" evidence="4">
    <location>
        <begin position="75"/>
        <end position="156"/>
    </location>
</feature>
<reference evidence="7 8" key="1">
    <citation type="journal article" date="2021" name="DNA Res.">
        <title>Genome analysis of Candida subhashii reveals its hybrid nature and dual mitochondrial genome conformations.</title>
        <authorList>
            <person name="Mixao V."/>
            <person name="Hegedusova E."/>
            <person name="Saus E."/>
            <person name="Pryszcz L.P."/>
            <person name="Cillingova A."/>
            <person name="Nosek J."/>
            <person name="Gabaldon T."/>
        </authorList>
    </citation>
    <scope>NUCLEOTIDE SEQUENCE [LARGE SCALE GENOMIC DNA]</scope>
    <source>
        <strain evidence="7 8">CBS 10753</strain>
    </source>
</reference>
<feature type="domain" description="Myb-like" evidence="5">
    <location>
        <begin position="464"/>
        <end position="532"/>
    </location>
</feature>
<dbReference type="GeneID" id="73471201"/>
<dbReference type="PANTHER" id="PTHR46380">
    <property type="entry name" value="CYCLIN-D-BINDING MYB-LIKE TRANSCRIPTION FACTOR 1"/>
    <property type="match status" value="1"/>
</dbReference>
<dbReference type="GO" id="GO:0003700">
    <property type="term" value="F:DNA-binding transcription factor activity"/>
    <property type="evidence" value="ECO:0007669"/>
    <property type="project" value="TreeGrafter"/>
</dbReference>
<evidence type="ECO:0000313" key="8">
    <source>
        <dbReference type="Proteomes" id="UP000694255"/>
    </source>
</evidence>
<keyword evidence="3" id="KW-0539">Nucleus</keyword>
<feature type="domain" description="Myb-like" evidence="5">
    <location>
        <begin position="417"/>
        <end position="461"/>
    </location>
</feature>
<evidence type="ECO:0000256" key="3">
    <source>
        <dbReference type="ARBA" id="ARBA00023242"/>
    </source>
</evidence>
<dbReference type="OrthoDB" id="39591at2759"/>
<dbReference type="PROSITE" id="PS51294">
    <property type="entry name" value="HTH_MYB"/>
    <property type="match status" value="2"/>
</dbReference>
<feature type="compositionally biased region" description="Basic and acidic residues" evidence="4">
    <location>
        <begin position="283"/>
        <end position="296"/>
    </location>
</feature>
<evidence type="ECO:0000256" key="4">
    <source>
        <dbReference type="SAM" id="MobiDB-lite"/>
    </source>
</evidence>
<gene>
    <name evidence="7" type="ORF">J8A68_004401</name>
</gene>
<feature type="region of interest" description="Disordered" evidence="4">
    <location>
        <begin position="1"/>
        <end position="57"/>
    </location>
</feature>
<feature type="region of interest" description="Disordered" evidence="4">
    <location>
        <begin position="261"/>
        <end position="302"/>
    </location>
</feature>
<evidence type="ECO:0000256" key="1">
    <source>
        <dbReference type="ARBA" id="ARBA00004123"/>
    </source>
</evidence>
<dbReference type="InterPro" id="IPR017930">
    <property type="entry name" value="Myb_dom"/>
</dbReference>
<sequence length="715" mass="80241">MQRGRQQEIGGAQALLQLGSKANEEETADESTLGDASKVGNDQDTNDSDVDLSDAKANQHINDAVEAAVMRYVGGTLGTSNNYTGSEGSSKKSKRKVQEDYDFNQWTGFLDDNMSHNDDFSSYKPKKKKKKGSRKNPHGIDPDLEGLGTSEHDQLVEAAIKDARELARQDELEAAMKDAGELVRHMNDSTQDQGLAAHQAQQILAAANAIEQNVSSAHDETLSAITQLAHAASSLEEAASAATASRTSAGATSSATTIATTAPATSSDAAPKKAKKSKKKKKSKDESQPEEHKQEPEPEVDPFATVVQKYHHLSDLETLIDDASTPAIEWYNAKNAEKPMGKGPRKFSDEEERALLHFMSGFCQMNKWSREDMCNRIWSNERRKDNFWESLHRVLPYRSRSSVYKHIRRQYHVFDVRARWTKEDDDLLRRLGNTHVGKWKQIGEIMGRMPEDCRDRWRNYVKCGDSRTENRWSEEEEEVLKQIVNEMIQVLESEDKKVGENTPVAINWTIVSERMKGTRSRIQCRYKWSKLVRREAALRASYMDNQTKVWLFEKIQALNVDNDGEINWEYIAMLYEQENIKDQDPEAADYSRWQPADFQAAFEKARGGIREHKSLKFDKLISMLIEDYSSRPPDVTSAASKPPRSRPESDSKTTRSVKRSGVTPALTANNKKGKGDKGAAADPSDPSSIASAAVAAVASGVEEEEAVQQEYSLWR</sequence>
<dbReference type="EMBL" id="JAGSYN010000184">
    <property type="protein sequence ID" value="KAG7662139.1"/>
    <property type="molecule type" value="Genomic_DNA"/>
</dbReference>
<dbReference type="Proteomes" id="UP000694255">
    <property type="component" value="Unassembled WGS sequence"/>
</dbReference>
<accession>A0A8J5QHI6</accession>
<dbReference type="RefSeq" id="XP_049262372.1">
    <property type="nucleotide sequence ID" value="XM_049408356.1"/>
</dbReference>
<dbReference type="AlphaFoldDB" id="A0A8J5QHI6"/>
<feature type="domain" description="HTH myb-type" evidence="6">
    <location>
        <begin position="416"/>
        <end position="465"/>
    </location>
</feature>